<dbReference type="CDD" id="cd00165">
    <property type="entry name" value="S4"/>
    <property type="match status" value="1"/>
</dbReference>
<dbReference type="Pfam" id="PF00849">
    <property type="entry name" value="PseudoU_synth_2"/>
    <property type="match status" value="1"/>
</dbReference>
<keyword evidence="2 6" id="KW-0413">Isomerase</keyword>
<evidence type="ECO:0000259" key="7">
    <source>
        <dbReference type="SMART" id="SM00363"/>
    </source>
</evidence>
<evidence type="ECO:0000313" key="9">
    <source>
        <dbReference type="Proteomes" id="UP000681075"/>
    </source>
</evidence>
<dbReference type="Gene3D" id="3.10.290.10">
    <property type="entry name" value="RNA-binding S4 domain"/>
    <property type="match status" value="1"/>
</dbReference>
<dbReference type="Gene3D" id="3.30.2350.10">
    <property type="entry name" value="Pseudouridine synthase"/>
    <property type="match status" value="1"/>
</dbReference>
<keyword evidence="5" id="KW-0694">RNA-binding</keyword>
<dbReference type="Proteomes" id="UP000681075">
    <property type="component" value="Unassembled WGS sequence"/>
</dbReference>
<dbReference type="GO" id="GO:0000455">
    <property type="term" value="P:enzyme-directed rRNA pseudouridine synthesis"/>
    <property type="evidence" value="ECO:0007669"/>
    <property type="project" value="TreeGrafter"/>
</dbReference>
<dbReference type="SUPFAM" id="SSF55120">
    <property type="entry name" value="Pseudouridine synthase"/>
    <property type="match status" value="1"/>
</dbReference>
<dbReference type="PANTHER" id="PTHR21600">
    <property type="entry name" value="MITOCHONDRIAL RNA PSEUDOURIDINE SYNTHASE"/>
    <property type="match status" value="1"/>
</dbReference>
<dbReference type="PANTHER" id="PTHR21600:SF44">
    <property type="entry name" value="RIBOSOMAL LARGE SUBUNIT PSEUDOURIDINE SYNTHASE D"/>
    <property type="match status" value="1"/>
</dbReference>
<protein>
    <recommendedName>
        <fullName evidence="6">Pseudouridine synthase</fullName>
        <ecNumber evidence="6">5.4.99.-</ecNumber>
    </recommendedName>
</protein>
<dbReference type="InterPro" id="IPR002942">
    <property type="entry name" value="S4_RNA-bd"/>
</dbReference>
<dbReference type="SUPFAM" id="SSF55174">
    <property type="entry name" value="Alpha-L RNA-binding motif"/>
    <property type="match status" value="1"/>
</dbReference>
<comment type="catalytic activity">
    <reaction evidence="6">
        <text>a uridine in RNA = a pseudouridine in RNA</text>
        <dbReference type="Rhea" id="RHEA:48348"/>
        <dbReference type="Rhea" id="RHEA-COMP:12068"/>
        <dbReference type="Rhea" id="RHEA-COMP:12069"/>
        <dbReference type="ChEBI" id="CHEBI:65314"/>
        <dbReference type="ChEBI" id="CHEBI:65315"/>
    </reaction>
</comment>
<evidence type="ECO:0000256" key="1">
    <source>
        <dbReference type="ARBA" id="ARBA00010876"/>
    </source>
</evidence>
<comment type="function">
    <text evidence="6">Responsible for synthesis of pseudouridine from uracil.</text>
</comment>
<dbReference type="GO" id="GO:0003723">
    <property type="term" value="F:RNA binding"/>
    <property type="evidence" value="ECO:0007669"/>
    <property type="project" value="UniProtKB-KW"/>
</dbReference>
<organism evidence="8 9">
    <name type="scientific">Roseiterribacter gracilis</name>
    <dbReference type="NCBI Taxonomy" id="2812848"/>
    <lineage>
        <taxon>Bacteria</taxon>
        <taxon>Pseudomonadati</taxon>
        <taxon>Pseudomonadota</taxon>
        <taxon>Alphaproteobacteria</taxon>
        <taxon>Rhodospirillales</taxon>
        <taxon>Roseiterribacteraceae</taxon>
        <taxon>Roseiterribacter</taxon>
    </lineage>
</organism>
<gene>
    <name evidence="8" type="ORF">TMPK1_23620</name>
</gene>
<dbReference type="EMBL" id="BOPV01000001">
    <property type="protein sequence ID" value="GIL40125.1"/>
    <property type="molecule type" value="Genomic_DNA"/>
</dbReference>
<sequence>MEDVFDDDLDDLPADEVPATAGSGEVRVVTIDASLAGQRLDKALAASLADFSRARLQALITAGAVSVDGTAWTDGNAKVRDGLVVTIDVPAAISAIPLPQKIPLNITYEDEYLLVIDKQAGLVVHPGAGNEDGTLVNALLAYCGEQLSGIGGVRRPGIVHRLDKDTSGLMVAAKTDAAHRGLSAQLADRTLSRTYNAVVWGTPAPRAGRIDAPIGRSPSNRRKMAVVRHGGREAVTLYSTIAQVGAKASLVECKLMTGRTHQIRVHMAQQGHPLVGDPLYGRTRNENSALARFPRQALHATAIAFVHPIDGREMSFTSDVPDDLRALLDAPD</sequence>
<keyword evidence="9" id="KW-1185">Reference proteome</keyword>
<dbReference type="AlphaFoldDB" id="A0A8S8XG90"/>
<dbReference type="SMART" id="SM00363">
    <property type="entry name" value="S4"/>
    <property type="match status" value="1"/>
</dbReference>
<dbReference type="InterPro" id="IPR020103">
    <property type="entry name" value="PsdUridine_synth_cat_dom_sf"/>
</dbReference>
<feature type="active site" evidence="4">
    <location>
        <position position="163"/>
    </location>
</feature>
<dbReference type="PROSITE" id="PS50889">
    <property type="entry name" value="S4"/>
    <property type="match status" value="1"/>
</dbReference>
<dbReference type="NCBIfam" id="TIGR00005">
    <property type="entry name" value="rluA_subfam"/>
    <property type="match status" value="1"/>
</dbReference>
<dbReference type="InterPro" id="IPR006145">
    <property type="entry name" value="PsdUridine_synth_RsuA/RluA"/>
</dbReference>
<comment type="caution">
    <text evidence="8">The sequence shown here is derived from an EMBL/GenBank/DDBJ whole genome shotgun (WGS) entry which is preliminary data.</text>
</comment>
<dbReference type="InterPro" id="IPR036986">
    <property type="entry name" value="S4_RNA-bd_sf"/>
</dbReference>
<comment type="catalytic activity">
    <reaction evidence="3">
        <text>uridine(1911/1915/1917) in 23S rRNA = pseudouridine(1911/1915/1917) in 23S rRNA</text>
        <dbReference type="Rhea" id="RHEA:42524"/>
        <dbReference type="Rhea" id="RHEA-COMP:10097"/>
        <dbReference type="Rhea" id="RHEA-COMP:10098"/>
        <dbReference type="ChEBI" id="CHEBI:65314"/>
        <dbReference type="ChEBI" id="CHEBI:65315"/>
        <dbReference type="EC" id="5.4.99.23"/>
    </reaction>
</comment>
<evidence type="ECO:0000256" key="5">
    <source>
        <dbReference type="PROSITE-ProRule" id="PRU00182"/>
    </source>
</evidence>
<dbReference type="PROSITE" id="PS01129">
    <property type="entry name" value="PSI_RLU"/>
    <property type="match status" value="1"/>
</dbReference>
<evidence type="ECO:0000256" key="6">
    <source>
        <dbReference type="RuleBase" id="RU362028"/>
    </source>
</evidence>
<dbReference type="EC" id="5.4.99.-" evidence="6"/>
<reference evidence="8" key="1">
    <citation type="submission" date="2021-02" db="EMBL/GenBank/DDBJ databases">
        <title>Genome sequence of Rhodospirillales sp. strain TMPK1 isolated from soil.</title>
        <authorList>
            <person name="Nakai R."/>
            <person name="Kusada H."/>
            <person name="Tamaki H."/>
        </authorList>
    </citation>
    <scope>NUCLEOTIDE SEQUENCE</scope>
    <source>
        <strain evidence="8">TMPK1</strain>
    </source>
</reference>
<dbReference type="GO" id="GO:0160140">
    <property type="term" value="F:23S rRNA pseudouridine(1911/1915/1917) synthase activity"/>
    <property type="evidence" value="ECO:0007669"/>
    <property type="project" value="UniProtKB-EC"/>
</dbReference>
<dbReference type="Pfam" id="PF01479">
    <property type="entry name" value="S4"/>
    <property type="match status" value="1"/>
</dbReference>
<dbReference type="CDD" id="cd02869">
    <property type="entry name" value="PseudoU_synth_RluA_like"/>
    <property type="match status" value="1"/>
</dbReference>
<dbReference type="InterPro" id="IPR006224">
    <property type="entry name" value="PsdUridine_synth_RluA-like_CS"/>
</dbReference>
<name>A0A8S8XG90_9PROT</name>
<dbReference type="InterPro" id="IPR006225">
    <property type="entry name" value="PsdUridine_synth_RluC/D"/>
</dbReference>
<dbReference type="InterPro" id="IPR050188">
    <property type="entry name" value="RluA_PseudoU_synthase"/>
</dbReference>
<evidence type="ECO:0000256" key="4">
    <source>
        <dbReference type="PIRSR" id="PIRSR606225-1"/>
    </source>
</evidence>
<dbReference type="RefSeq" id="WP_420243234.1">
    <property type="nucleotide sequence ID" value="NZ_BOPV01000001.1"/>
</dbReference>
<evidence type="ECO:0000256" key="3">
    <source>
        <dbReference type="ARBA" id="ARBA00036882"/>
    </source>
</evidence>
<feature type="domain" description="RNA-binding S4" evidence="7">
    <location>
        <begin position="38"/>
        <end position="103"/>
    </location>
</feature>
<proteinExistence type="inferred from homology"/>
<accession>A0A8S8XG90</accession>
<evidence type="ECO:0000256" key="2">
    <source>
        <dbReference type="ARBA" id="ARBA00023235"/>
    </source>
</evidence>
<evidence type="ECO:0000313" key="8">
    <source>
        <dbReference type="EMBL" id="GIL40125.1"/>
    </source>
</evidence>
<comment type="similarity">
    <text evidence="1 6">Belongs to the pseudouridine synthase RluA family.</text>
</comment>